<organism evidence="2 3">
    <name type="scientific">Lasiosphaeria hispida</name>
    <dbReference type="NCBI Taxonomy" id="260671"/>
    <lineage>
        <taxon>Eukaryota</taxon>
        <taxon>Fungi</taxon>
        <taxon>Dikarya</taxon>
        <taxon>Ascomycota</taxon>
        <taxon>Pezizomycotina</taxon>
        <taxon>Sordariomycetes</taxon>
        <taxon>Sordariomycetidae</taxon>
        <taxon>Sordariales</taxon>
        <taxon>Lasiosphaeriaceae</taxon>
        <taxon>Lasiosphaeria</taxon>
    </lineage>
</organism>
<feature type="transmembrane region" description="Helical" evidence="1">
    <location>
        <begin position="120"/>
        <end position="142"/>
    </location>
</feature>
<gene>
    <name evidence="2" type="ORF">B0T25DRAFT_457416</name>
</gene>
<proteinExistence type="predicted"/>
<dbReference type="EMBL" id="JAUIQD010000005">
    <property type="protein sequence ID" value="KAK3349533.1"/>
    <property type="molecule type" value="Genomic_DNA"/>
</dbReference>
<comment type="caution">
    <text evidence="2">The sequence shown here is derived from an EMBL/GenBank/DDBJ whole genome shotgun (WGS) entry which is preliminary data.</text>
</comment>
<keyword evidence="1" id="KW-0472">Membrane</keyword>
<reference evidence="2" key="2">
    <citation type="submission" date="2023-06" db="EMBL/GenBank/DDBJ databases">
        <authorList>
            <consortium name="Lawrence Berkeley National Laboratory"/>
            <person name="Haridas S."/>
            <person name="Hensen N."/>
            <person name="Bonometti L."/>
            <person name="Westerberg I."/>
            <person name="Brannstrom I.O."/>
            <person name="Guillou S."/>
            <person name="Cros-Aarteil S."/>
            <person name="Calhoun S."/>
            <person name="Kuo A."/>
            <person name="Mondo S."/>
            <person name="Pangilinan J."/>
            <person name="Riley R."/>
            <person name="Labutti K."/>
            <person name="Andreopoulos B."/>
            <person name="Lipzen A."/>
            <person name="Chen C."/>
            <person name="Yanf M."/>
            <person name="Daum C."/>
            <person name="Ng V."/>
            <person name="Clum A."/>
            <person name="Steindorff A."/>
            <person name="Ohm R."/>
            <person name="Martin F."/>
            <person name="Silar P."/>
            <person name="Natvig D."/>
            <person name="Lalanne C."/>
            <person name="Gautier V."/>
            <person name="Ament-Velasquez S.L."/>
            <person name="Kruys A."/>
            <person name="Hutchinson M.I."/>
            <person name="Powell A.J."/>
            <person name="Barry K."/>
            <person name="Miller A.N."/>
            <person name="Grigoriev I.V."/>
            <person name="Debuchy R."/>
            <person name="Gladieux P."/>
            <person name="Thoren M.H."/>
            <person name="Johannesson H."/>
        </authorList>
    </citation>
    <scope>NUCLEOTIDE SEQUENCE</scope>
    <source>
        <strain evidence="2">CBS 955.72</strain>
    </source>
</reference>
<feature type="transmembrane region" description="Helical" evidence="1">
    <location>
        <begin position="48"/>
        <end position="72"/>
    </location>
</feature>
<keyword evidence="1" id="KW-0812">Transmembrane</keyword>
<evidence type="ECO:0000256" key="1">
    <source>
        <dbReference type="SAM" id="Phobius"/>
    </source>
</evidence>
<sequence length="570" mass="64005">MIHPVPFSVVKQPWNTYLQWERFSFPDYSGPKDAIAIPVIGRGFLVSAYTVMSGLAVVHTWAILLALGIFWYQKRHADPGTGLSKVNGLSISAWNQRAAPQGSIIDLLFFTRWWQRKKRWFCPLLMTMAAAWAASLAASISIPSTIILGAAAPVNASSIYIPMYPEFDNNKSREKIDYEASTLSRVPARRAAGAAQVLDLDGRVPVFIHDPVQEGYTERNESILRINYSYNITGVDFGLQRFPDLYLNVAGSCITEYDWYNSTTVDTDSKADLYISPIDASHYYATYSDPPIPTAYFDYFLPEYDGYLPRNTSWAAIVSSVNRTSVSPGNDPWYLTADKNVDGKYIVKPARPVLRCWENGAWSFGLSGQTFNISDENSTVLASSGLPKGILNTMRLYLDFPAIFYHGRLLETSALLCGSEASPGDREFDAGRCSLHGDLRQLVFGAYIATVKLFADTTLYPRRSNELDNYAIDKDTNRLADGMDGFVVYTNDVVALYIPALIIIPAVALGTWVLMMLLLYWTPLKLVREMEALQMFREAREWDPDVRLHAKEGRWKLYVHTVLPSSSPPR</sequence>
<dbReference type="Proteomes" id="UP001275084">
    <property type="component" value="Unassembled WGS sequence"/>
</dbReference>
<keyword evidence="1" id="KW-1133">Transmembrane helix</keyword>
<evidence type="ECO:0000313" key="3">
    <source>
        <dbReference type="Proteomes" id="UP001275084"/>
    </source>
</evidence>
<accession>A0AAJ0HET6</accession>
<protein>
    <submittedName>
        <fullName evidence="2">Uncharacterized protein</fullName>
    </submittedName>
</protein>
<feature type="transmembrane region" description="Helical" evidence="1">
    <location>
        <begin position="496"/>
        <end position="521"/>
    </location>
</feature>
<dbReference type="AlphaFoldDB" id="A0AAJ0HET6"/>
<name>A0AAJ0HET6_9PEZI</name>
<reference evidence="2" key="1">
    <citation type="journal article" date="2023" name="Mol. Phylogenet. Evol.">
        <title>Genome-scale phylogeny and comparative genomics of the fungal order Sordariales.</title>
        <authorList>
            <person name="Hensen N."/>
            <person name="Bonometti L."/>
            <person name="Westerberg I."/>
            <person name="Brannstrom I.O."/>
            <person name="Guillou S."/>
            <person name="Cros-Aarteil S."/>
            <person name="Calhoun S."/>
            <person name="Haridas S."/>
            <person name="Kuo A."/>
            <person name="Mondo S."/>
            <person name="Pangilinan J."/>
            <person name="Riley R."/>
            <person name="LaButti K."/>
            <person name="Andreopoulos B."/>
            <person name="Lipzen A."/>
            <person name="Chen C."/>
            <person name="Yan M."/>
            <person name="Daum C."/>
            <person name="Ng V."/>
            <person name="Clum A."/>
            <person name="Steindorff A."/>
            <person name="Ohm R.A."/>
            <person name="Martin F."/>
            <person name="Silar P."/>
            <person name="Natvig D.O."/>
            <person name="Lalanne C."/>
            <person name="Gautier V."/>
            <person name="Ament-Velasquez S.L."/>
            <person name="Kruys A."/>
            <person name="Hutchinson M.I."/>
            <person name="Powell A.J."/>
            <person name="Barry K."/>
            <person name="Miller A.N."/>
            <person name="Grigoriev I.V."/>
            <person name="Debuchy R."/>
            <person name="Gladieux P."/>
            <person name="Hiltunen Thoren M."/>
            <person name="Johannesson H."/>
        </authorList>
    </citation>
    <scope>NUCLEOTIDE SEQUENCE</scope>
    <source>
        <strain evidence="2">CBS 955.72</strain>
    </source>
</reference>
<evidence type="ECO:0000313" key="2">
    <source>
        <dbReference type="EMBL" id="KAK3349533.1"/>
    </source>
</evidence>
<keyword evidence="3" id="KW-1185">Reference proteome</keyword>